<dbReference type="Pfam" id="PF02223">
    <property type="entry name" value="Thymidylate_kin"/>
    <property type="match status" value="1"/>
</dbReference>
<dbReference type="PANTHER" id="PTHR10344">
    <property type="entry name" value="THYMIDYLATE KINASE"/>
    <property type="match status" value="1"/>
</dbReference>
<evidence type="ECO:0000256" key="5">
    <source>
        <dbReference type="ARBA" id="ARBA00022727"/>
    </source>
</evidence>
<name>A0A660SLD5_UNCW3</name>
<reference evidence="13 14" key="1">
    <citation type="submission" date="2018-06" db="EMBL/GenBank/DDBJ databases">
        <title>Extensive metabolic versatility and redundancy in microbially diverse, dynamic hydrothermal sediments.</title>
        <authorList>
            <person name="Dombrowski N."/>
            <person name="Teske A."/>
            <person name="Baker B.J."/>
        </authorList>
    </citation>
    <scope>NUCLEOTIDE SEQUENCE [LARGE SCALE GENOMIC DNA]</scope>
    <source>
        <strain evidence="13">B36_G15</strain>
    </source>
</reference>
<keyword evidence="7 11" id="KW-0418">Kinase</keyword>
<dbReference type="EMBL" id="QNBE01000004">
    <property type="protein sequence ID" value="RKX71655.1"/>
    <property type="molecule type" value="Genomic_DNA"/>
</dbReference>
<dbReference type="CDD" id="cd01672">
    <property type="entry name" value="TMPK"/>
    <property type="match status" value="1"/>
</dbReference>
<evidence type="ECO:0000259" key="12">
    <source>
        <dbReference type="Pfam" id="PF02223"/>
    </source>
</evidence>
<dbReference type="Proteomes" id="UP000268469">
    <property type="component" value="Unassembled WGS sequence"/>
</dbReference>
<keyword evidence="4 11" id="KW-0808">Transferase</keyword>
<comment type="function">
    <text evidence="10 11">Phosphorylation of dTMP to form dTDP in both de novo and salvage pathways of dTTP synthesis.</text>
</comment>
<dbReference type="InterPro" id="IPR039430">
    <property type="entry name" value="Thymidylate_kin-like_dom"/>
</dbReference>
<dbReference type="SUPFAM" id="SSF52540">
    <property type="entry name" value="P-loop containing nucleoside triphosphate hydrolases"/>
    <property type="match status" value="1"/>
</dbReference>
<evidence type="ECO:0000256" key="6">
    <source>
        <dbReference type="ARBA" id="ARBA00022741"/>
    </source>
</evidence>
<evidence type="ECO:0000256" key="8">
    <source>
        <dbReference type="ARBA" id="ARBA00022840"/>
    </source>
</evidence>
<comment type="catalytic activity">
    <reaction evidence="9 11">
        <text>dTMP + ATP = dTDP + ADP</text>
        <dbReference type="Rhea" id="RHEA:13517"/>
        <dbReference type="ChEBI" id="CHEBI:30616"/>
        <dbReference type="ChEBI" id="CHEBI:58369"/>
        <dbReference type="ChEBI" id="CHEBI:63528"/>
        <dbReference type="ChEBI" id="CHEBI:456216"/>
        <dbReference type="EC" id="2.7.4.9"/>
    </reaction>
</comment>
<dbReference type="PROSITE" id="PS01331">
    <property type="entry name" value="THYMIDYLATE_KINASE"/>
    <property type="match status" value="1"/>
</dbReference>
<keyword evidence="5 11" id="KW-0545">Nucleotide biosynthesis</keyword>
<dbReference type="GO" id="GO:0004798">
    <property type="term" value="F:dTMP kinase activity"/>
    <property type="evidence" value="ECO:0007669"/>
    <property type="project" value="UniProtKB-UniRule"/>
</dbReference>
<evidence type="ECO:0000256" key="10">
    <source>
        <dbReference type="ARBA" id="ARBA00057735"/>
    </source>
</evidence>
<feature type="binding site" evidence="11">
    <location>
        <begin position="11"/>
        <end position="18"/>
    </location>
    <ligand>
        <name>ATP</name>
        <dbReference type="ChEBI" id="CHEBI:30616"/>
    </ligand>
</feature>
<dbReference type="InterPro" id="IPR027417">
    <property type="entry name" value="P-loop_NTPase"/>
</dbReference>
<evidence type="ECO:0000256" key="7">
    <source>
        <dbReference type="ARBA" id="ARBA00022777"/>
    </source>
</evidence>
<gene>
    <name evidence="11 13" type="primary">tmk</name>
    <name evidence="13" type="ORF">DRP53_00795</name>
</gene>
<dbReference type="GO" id="GO:0006235">
    <property type="term" value="P:dTTP biosynthetic process"/>
    <property type="evidence" value="ECO:0007669"/>
    <property type="project" value="UniProtKB-UniRule"/>
</dbReference>
<comment type="similarity">
    <text evidence="1 11">Belongs to the thymidylate kinase family.</text>
</comment>
<protein>
    <recommendedName>
        <fullName evidence="3 11">Thymidylate kinase</fullName>
        <ecNumber evidence="2 11">2.7.4.9</ecNumber>
    </recommendedName>
    <alternativeName>
        <fullName evidence="11">dTMP kinase</fullName>
    </alternativeName>
</protein>
<evidence type="ECO:0000313" key="14">
    <source>
        <dbReference type="Proteomes" id="UP000268469"/>
    </source>
</evidence>
<evidence type="ECO:0000256" key="4">
    <source>
        <dbReference type="ARBA" id="ARBA00022679"/>
    </source>
</evidence>
<dbReference type="GO" id="GO:0005524">
    <property type="term" value="F:ATP binding"/>
    <property type="evidence" value="ECO:0007669"/>
    <property type="project" value="UniProtKB-UniRule"/>
</dbReference>
<dbReference type="NCBIfam" id="TIGR00041">
    <property type="entry name" value="DTMP_kinase"/>
    <property type="match status" value="1"/>
</dbReference>
<dbReference type="GO" id="GO:0006227">
    <property type="term" value="P:dUDP biosynthetic process"/>
    <property type="evidence" value="ECO:0007669"/>
    <property type="project" value="TreeGrafter"/>
</dbReference>
<dbReference type="GO" id="GO:0006233">
    <property type="term" value="P:dTDP biosynthetic process"/>
    <property type="evidence" value="ECO:0007669"/>
    <property type="project" value="InterPro"/>
</dbReference>
<dbReference type="HAMAP" id="MF_00165">
    <property type="entry name" value="Thymidylate_kinase"/>
    <property type="match status" value="1"/>
</dbReference>
<evidence type="ECO:0000256" key="11">
    <source>
        <dbReference type="HAMAP-Rule" id="MF_00165"/>
    </source>
</evidence>
<dbReference type="AlphaFoldDB" id="A0A660SLD5"/>
<evidence type="ECO:0000256" key="3">
    <source>
        <dbReference type="ARBA" id="ARBA00017144"/>
    </source>
</evidence>
<dbReference type="EC" id="2.7.4.9" evidence="2 11"/>
<organism evidence="13 14">
    <name type="scientific">candidate division WOR-3 bacterium</name>
    <dbReference type="NCBI Taxonomy" id="2052148"/>
    <lineage>
        <taxon>Bacteria</taxon>
        <taxon>Bacteria division WOR-3</taxon>
    </lineage>
</organism>
<dbReference type="InterPro" id="IPR018095">
    <property type="entry name" value="Thymidylate_kin_CS"/>
</dbReference>
<dbReference type="InterPro" id="IPR018094">
    <property type="entry name" value="Thymidylate_kinase"/>
</dbReference>
<dbReference type="Gene3D" id="3.40.50.300">
    <property type="entry name" value="P-loop containing nucleotide triphosphate hydrolases"/>
    <property type="match status" value="1"/>
</dbReference>
<keyword evidence="6 11" id="KW-0547">Nucleotide-binding</keyword>
<evidence type="ECO:0000256" key="9">
    <source>
        <dbReference type="ARBA" id="ARBA00048743"/>
    </source>
</evidence>
<comment type="caution">
    <text evidence="13">The sequence shown here is derived from an EMBL/GenBank/DDBJ whole genome shotgun (WGS) entry which is preliminary data.</text>
</comment>
<evidence type="ECO:0000256" key="2">
    <source>
        <dbReference type="ARBA" id="ARBA00012980"/>
    </source>
</evidence>
<feature type="domain" description="Thymidylate kinase-like" evidence="12">
    <location>
        <begin position="9"/>
        <end position="194"/>
    </location>
</feature>
<proteinExistence type="inferred from homology"/>
<sequence length="210" mass="23955">MNLGVLVSFEGIEGSGKTTQAELLYHDLKTKGVPVVLFRDPGSTEVGERIRAILLDPKVKISPWCELFLYLAARSELVRSAIIPSLKEKKVVILDRFCDSTFAYQAFGRGLPSRRVSVINKIATRAIKPNLTILVDIEPTKGLKRITHPHDRIEAEDRAYHQKVREGYLRLARRARKRIKVLDGDKPKEELHLEVKGFVYPLLREKGYRL</sequence>
<dbReference type="PANTHER" id="PTHR10344:SF4">
    <property type="entry name" value="UMP-CMP KINASE 2, MITOCHONDRIAL"/>
    <property type="match status" value="1"/>
</dbReference>
<accession>A0A660SLD5</accession>
<dbReference type="GO" id="GO:0005829">
    <property type="term" value="C:cytosol"/>
    <property type="evidence" value="ECO:0007669"/>
    <property type="project" value="TreeGrafter"/>
</dbReference>
<evidence type="ECO:0000256" key="1">
    <source>
        <dbReference type="ARBA" id="ARBA00009776"/>
    </source>
</evidence>
<dbReference type="FunFam" id="3.40.50.300:FF:000225">
    <property type="entry name" value="Thymidylate kinase"/>
    <property type="match status" value="1"/>
</dbReference>
<keyword evidence="8 11" id="KW-0067">ATP-binding</keyword>
<evidence type="ECO:0000313" key="13">
    <source>
        <dbReference type="EMBL" id="RKX71655.1"/>
    </source>
</evidence>